<dbReference type="Proteomes" id="UP001597062">
    <property type="component" value="Unassembled WGS sequence"/>
</dbReference>
<keyword evidence="3" id="KW-1185">Reference proteome</keyword>
<evidence type="ECO:0000313" key="2">
    <source>
        <dbReference type="EMBL" id="MFD0993848.1"/>
    </source>
</evidence>
<dbReference type="Gene3D" id="1.20.120.450">
    <property type="entry name" value="dinb family like domain"/>
    <property type="match status" value="1"/>
</dbReference>
<dbReference type="RefSeq" id="WP_386108523.1">
    <property type="nucleotide sequence ID" value="NZ_JBHTJR010000051.1"/>
</dbReference>
<reference evidence="3" key="1">
    <citation type="journal article" date="2019" name="Int. J. Syst. Evol. Microbiol.">
        <title>The Global Catalogue of Microorganisms (GCM) 10K type strain sequencing project: providing services to taxonomists for standard genome sequencing and annotation.</title>
        <authorList>
            <consortium name="The Broad Institute Genomics Platform"/>
            <consortium name="The Broad Institute Genome Sequencing Center for Infectious Disease"/>
            <person name="Wu L."/>
            <person name="Ma J."/>
        </authorList>
    </citation>
    <scope>NUCLEOTIDE SEQUENCE [LARGE SCALE GENOMIC DNA]</scope>
    <source>
        <strain evidence="3">CCUG 60527</strain>
    </source>
</reference>
<evidence type="ECO:0000259" key="1">
    <source>
        <dbReference type="Pfam" id="PF12867"/>
    </source>
</evidence>
<organism evidence="2 3">
    <name type="scientific">Tenacibaculum geojense</name>
    <dbReference type="NCBI Taxonomy" id="915352"/>
    <lineage>
        <taxon>Bacteria</taxon>
        <taxon>Pseudomonadati</taxon>
        <taxon>Bacteroidota</taxon>
        <taxon>Flavobacteriia</taxon>
        <taxon>Flavobacteriales</taxon>
        <taxon>Flavobacteriaceae</taxon>
        <taxon>Tenacibaculum</taxon>
    </lineage>
</organism>
<dbReference type="SUPFAM" id="SSF109854">
    <property type="entry name" value="DinB/YfiT-like putative metalloenzymes"/>
    <property type="match status" value="1"/>
</dbReference>
<feature type="domain" description="DinB-like" evidence="1">
    <location>
        <begin position="8"/>
        <end position="144"/>
    </location>
</feature>
<dbReference type="InterPro" id="IPR034660">
    <property type="entry name" value="DinB/YfiT-like"/>
</dbReference>
<proteinExistence type="predicted"/>
<gene>
    <name evidence="2" type="ORF">ACFQ1U_11575</name>
</gene>
<comment type="caution">
    <text evidence="2">The sequence shown here is derived from an EMBL/GenBank/DDBJ whole genome shotgun (WGS) entry which is preliminary data.</text>
</comment>
<dbReference type="Pfam" id="PF12867">
    <property type="entry name" value="DinB_2"/>
    <property type="match status" value="1"/>
</dbReference>
<protein>
    <submittedName>
        <fullName evidence="2">DinB family protein</fullName>
    </submittedName>
</protein>
<dbReference type="InterPro" id="IPR024775">
    <property type="entry name" value="DinB-like"/>
</dbReference>
<evidence type="ECO:0000313" key="3">
    <source>
        <dbReference type="Proteomes" id="UP001597062"/>
    </source>
</evidence>
<sequence>MKTQFNILRKTRELVLKNIEGLTHEQLHVIPEGFKNNIIWNITHLVVTQQLLHYKLSDLQCLVPDELIDAYRKGTFPSETISEEDFEDIKELFLGLPDTLEEDFNANIFETYQEYPTSTGYVLTDIQTAIAFNNLHEAMHLGVIMSLKKLV</sequence>
<accession>A0ABW3JTK6</accession>
<dbReference type="EMBL" id="JBHTJR010000051">
    <property type="protein sequence ID" value="MFD0993848.1"/>
    <property type="molecule type" value="Genomic_DNA"/>
</dbReference>
<name>A0ABW3JTK6_9FLAO</name>